<keyword evidence="3 6" id="KW-0812">Transmembrane</keyword>
<feature type="domain" description="MacB-like periplasmic core" evidence="8">
    <location>
        <begin position="94"/>
        <end position="318"/>
    </location>
</feature>
<evidence type="ECO:0000256" key="1">
    <source>
        <dbReference type="ARBA" id="ARBA00004651"/>
    </source>
</evidence>
<dbReference type="EMBL" id="CP136051">
    <property type="protein sequence ID" value="WOK07539.1"/>
    <property type="molecule type" value="Genomic_DNA"/>
</dbReference>
<dbReference type="InterPro" id="IPR003838">
    <property type="entry name" value="ABC3_permease_C"/>
</dbReference>
<evidence type="ECO:0000256" key="6">
    <source>
        <dbReference type="SAM" id="Phobius"/>
    </source>
</evidence>
<accession>A0ABZ0ISZ8</accession>
<keyword evidence="10" id="KW-1185">Reference proteome</keyword>
<evidence type="ECO:0000259" key="7">
    <source>
        <dbReference type="Pfam" id="PF02687"/>
    </source>
</evidence>
<gene>
    <name evidence="9" type="ORF">RT717_02750</name>
</gene>
<feature type="transmembrane region" description="Helical" evidence="6">
    <location>
        <begin position="95"/>
        <end position="116"/>
    </location>
</feature>
<evidence type="ECO:0000256" key="4">
    <source>
        <dbReference type="ARBA" id="ARBA00022989"/>
    </source>
</evidence>
<dbReference type="Pfam" id="PF02687">
    <property type="entry name" value="FtsX"/>
    <property type="match status" value="2"/>
</dbReference>
<feature type="transmembrane region" description="Helical" evidence="6">
    <location>
        <begin position="857"/>
        <end position="875"/>
    </location>
</feature>
<sequence length="894" mass="100850">MNAQPPKYPLRFLRWFCREDYLDEIEGDLIELFEKQAEKSPERAKRRFVWDVVKSFRLRNIRSFKRSQNSNNYGMYKSYFRIGWRNLWRNKLYSALNICGLTFGIACFLVIGLYVFDELTFDLQHGHADRIYRVIEQKSVKGEATTIAAGSYKLAEESRSSIPEVENTTRMMRQGRANLVDPENPVPFQETVTVADEHFLEVFDFPLSAGDERTALKEPNSIIINEDLARRIFNSTDVLGRNLQFSHRSSPLKITGIFKKHPTNSSFTFNNVMSESSFYNADFFKQTMAYDWASTSFSVYALLNPDADPGSVSEKMTRLVLSNATLEEGTKLSYSLQALKDMHLYSEGIVDGARNTNVESIAQGNPLYIKIFSFAALFSLLIAGINYTNLTTARASSRTKEVGVRKTVGAMRSHLITQFLIESLLMTSISFALAILIVNLLLPSFNHFVGKQLSLGISTDYWFWLTTISLVTTIGLASGTYGALLLSHFKPVSLLRKLSLQRKGDLSLRKGLVIFQFTISIVMVIGTIVLLLQVGYLNETNLGFNKDLLVVIDVNTGQARSNFETVKNEMAKVPSVRDVSVSSRVPGEWKTFRTIKIKNQGSTDDPLVSYMIGADKDFLRTFEIELADGRNFDTPLDSSSIIVNETAAKMLNITEAYGQVVDIPEVSRDGAFGPINDENKPFSPRIIGVVKDFHFQSLHEKIQPLILAYNQNPIHNIDYYSVRIAPTDIQGTLDKLKTIMVSNAAHDPFEYHFLAEQLALFYVEDERRQALLGWVALATIFIACLGLFGLATFATQQRVKEIGVRKVLGATVLNLVSLLSREFIKLVLIANVIALPIAWWAVNTWLQEYAYHLELKWWMFGLATASTIIIAVITISQQAIRTAVTNPVKSLRTE</sequence>
<feature type="transmembrane region" description="Helical" evidence="6">
    <location>
        <begin position="367"/>
        <end position="388"/>
    </location>
</feature>
<dbReference type="PANTHER" id="PTHR30572">
    <property type="entry name" value="MEMBRANE COMPONENT OF TRANSPORTER-RELATED"/>
    <property type="match status" value="1"/>
</dbReference>
<dbReference type="InterPro" id="IPR025857">
    <property type="entry name" value="MacB_PCD"/>
</dbReference>
<organism evidence="9 10">
    <name type="scientific">Imperialibacter roseus</name>
    <dbReference type="NCBI Taxonomy" id="1324217"/>
    <lineage>
        <taxon>Bacteria</taxon>
        <taxon>Pseudomonadati</taxon>
        <taxon>Bacteroidota</taxon>
        <taxon>Cytophagia</taxon>
        <taxon>Cytophagales</taxon>
        <taxon>Flammeovirgaceae</taxon>
        <taxon>Imperialibacter</taxon>
    </lineage>
</organism>
<evidence type="ECO:0000256" key="2">
    <source>
        <dbReference type="ARBA" id="ARBA00022475"/>
    </source>
</evidence>
<evidence type="ECO:0000313" key="10">
    <source>
        <dbReference type="Proteomes" id="UP001302349"/>
    </source>
</evidence>
<feature type="transmembrane region" description="Helical" evidence="6">
    <location>
        <begin position="771"/>
        <end position="795"/>
    </location>
</feature>
<evidence type="ECO:0000256" key="5">
    <source>
        <dbReference type="ARBA" id="ARBA00023136"/>
    </source>
</evidence>
<evidence type="ECO:0000256" key="3">
    <source>
        <dbReference type="ARBA" id="ARBA00022692"/>
    </source>
</evidence>
<feature type="domain" description="MacB-like periplasmic core" evidence="8">
    <location>
        <begin position="519"/>
        <end position="694"/>
    </location>
</feature>
<feature type="transmembrane region" description="Helical" evidence="6">
    <location>
        <begin position="823"/>
        <end position="842"/>
    </location>
</feature>
<evidence type="ECO:0000313" key="9">
    <source>
        <dbReference type="EMBL" id="WOK07539.1"/>
    </source>
</evidence>
<feature type="domain" description="ABC3 transporter permease C-terminal" evidence="7">
    <location>
        <begin position="775"/>
        <end position="875"/>
    </location>
</feature>
<dbReference type="PANTHER" id="PTHR30572:SF18">
    <property type="entry name" value="ABC-TYPE MACROLIDE FAMILY EXPORT SYSTEM PERMEASE COMPONENT 2"/>
    <property type="match status" value="1"/>
</dbReference>
<dbReference type="Proteomes" id="UP001302349">
    <property type="component" value="Chromosome"/>
</dbReference>
<keyword evidence="5 6" id="KW-0472">Membrane</keyword>
<reference evidence="9 10" key="1">
    <citation type="journal article" date="2023" name="Microbiol. Resour. Announc.">
        <title>Complete Genome Sequence of Imperialibacter roseus strain P4T.</title>
        <authorList>
            <person name="Tizabi D.R."/>
            <person name="Bachvaroff T."/>
            <person name="Hill R.T."/>
        </authorList>
    </citation>
    <scope>NUCLEOTIDE SEQUENCE [LARGE SCALE GENOMIC DNA]</scope>
    <source>
        <strain evidence="9 10">P4T</strain>
    </source>
</reference>
<proteinExistence type="predicted"/>
<keyword evidence="2" id="KW-1003">Cell membrane</keyword>
<dbReference type="InterPro" id="IPR047699">
    <property type="entry name" value="Permease_put_prefix"/>
</dbReference>
<protein>
    <submittedName>
        <fullName evidence="9">ABC transporter permease</fullName>
    </submittedName>
</protein>
<keyword evidence="4 6" id="KW-1133">Transmembrane helix</keyword>
<dbReference type="NCBIfam" id="NF038404">
    <property type="entry name" value="perm_prefix_2"/>
    <property type="match status" value="1"/>
</dbReference>
<dbReference type="Pfam" id="PF12704">
    <property type="entry name" value="MacB_PCD"/>
    <property type="match status" value="2"/>
</dbReference>
<dbReference type="InterPro" id="IPR050250">
    <property type="entry name" value="Macrolide_Exporter_MacB"/>
</dbReference>
<feature type="transmembrane region" description="Helical" evidence="6">
    <location>
        <begin position="512"/>
        <end position="536"/>
    </location>
</feature>
<dbReference type="RefSeq" id="WP_317490215.1">
    <property type="nucleotide sequence ID" value="NZ_CP136051.1"/>
</dbReference>
<feature type="domain" description="ABC3 transporter permease C-terminal" evidence="7">
    <location>
        <begin position="374"/>
        <end position="490"/>
    </location>
</feature>
<evidence type="ECO:0000259" key="8">
    <source>
        <dbReference type="Pfam" id="PF12704"/>
    </source>
</evidence>
<feature type="transmembrane region" description="Helical" evidence="6">
    <location>
        <begin position="419"/>
        <end position="442"/>
    </location>
</feature>
<feature type="transmembrane region" description="Helical" evidence="6">
    <location>
        <begin position="462"/>
        <end position="486"/>
    </location>
</feature>
<name>A0ABZ0ISZ8_9BACT</name>
<comment type="subcellular location">
    <subcellularLocation>
        <location evidence="1">Cell membrane</location>
        <topology evidence="1">Multi-pass membrane protein</topology>
    </subcellularLocation>
</comment>